<comment type="caution">
    <text evidence="2">The sequence shown here is derived from an EMBL/GenBank/DDBJ whole genome shotgun (WGS) entry which is preliminary data.</text>
</comment>
<protein>
    <recommendedName>
        <fullName evidence="4">Transposase</fullName>
    </recommendedName>
</protein>
<name>A0AAV4VZB4_CAEEX</name>
<reference evidence="2 3" key="1">
    <citation type="submission" date="2021-06" db="EMBL/GenBank/DDBJ databases">
        <title>Caerostris extrusa draft genome.</title>
        <authorList>
            <person name="Kono N."/>
            <person name="Arakawa K."/>
        </authorList>
    </citation>
    <scope>NUCLEOTIDE SEQUENCE [LARGE SCALE GENOMIC DNA]</scope>
</reference>
<feature type="region of interest" description="Disordered" evidence="1">
    <location>
        <begin position="182"/>
        <end position="203"/>
    </location>
</feature>
<evidence type="ECO:0008006" key="4">
    <source>
        <dbReference type="Google" id="ProtNLM"/>
    </source>
</evidence>
<dbReference type="Proteomes" id="UP001054945">
    <property type="component" value="Unassembled WGS sequence"/>
</dbReference>
<evidence type="ECO:0000313" key="3">
    <source>
        <dbReference type="Proteomes" id="UP001054945"/>
    </source>
</evidence>
<evidence type="ECO:0000313" key="2">
    <source>
        <dbReference type="EMBL" id="GIY74595.1"/>
    </source>
</evidence>
<evidence type="ECO:0000256" key="1">
    <source>
        <dbReference type="SAM" id="MobiDB-lite"/>
    </source>
</evidence>
<dbReference type="AlphaFoldDB" id="A0AAV4VZB4"/>
<dbReference type="EMBL" id="BPLR01015234">
    <property type="protein sequence ID" value="GIY74595.1"/>
    <property type="molecule type" value="Genomic_DNA"/>
</dbReference>
<proteinExistence type="predicted"/>
<gene>
    <name evidence="2" type="ORF">CEXT_146741</name>
</gene>
<feature type="compositionally biased region" description="Polar residues" evidence="1">
    <location>
        <begin position="185"/>
        <end position="203"/>
    </location>
</feature>
<organism evidence="2 3">
    <name type="scientific">Caerostris extrusa</name>
    <name type="common">Bark spider</name>
    <name type="synonym">Caerostris bankana</name>
    <dbReference type="NCBI Taxonomy" id="172846"/>
    <lineage>
        <taxon>Eukaryota</taxon>
        <taxon>Metazoa</taxon>
        <taxon>Ecdysozoa</taxon>
        <taxon>Arthropoda</taxon>
        <taxon>Chelicerata</taxon>
        <taxon>Arachnida</taxon>
        <taxon>Araneae</taxon>
        <taxon>Araneomorphae</taxon>
        <taxon>Entelegynae</taxon>
        <taxon>Araneoidea</taxon>
        <taxon>Araneidae</taxon>
        <taxon>Caerostris</taxon>
    </lineage>
</organism>
<accession>A0AAV4VZB4</accession>
<sequence>MHSALKNLHILDIGSLSEETITEIFTEYGMLPTKQDSIPLCPKCGVETRVEVDKARRLNWNWRCIHKSKCSGRVNPLANTFFEKILISFADVFVLMCLFVEKTILVNQTFLTERKVRRGFRVNNITPKKTLFGIFFAANKEGLFFSTKQKRTEDLWPLIKNCCHPETPIIYSDEDKHLLEEDASFNETENGSSEETLPGKLSN</sequence>
<keyword evidence="3" id="KW-1185">Reference proteome</keyword>